<proteinExistence type="predicted"/>
<sequence length="153" mass="16263">MEKGIVVGASWSPKSASAGVEFAAAPSRWAAPVRGPGCRGVARAPPCAVGLSSAVYFLRVGARLSRPFSPLDWWAVGFVVLPGWLPSEAGGWSGFLAFSQNSPFPRGRIRLYFDSFSRSNCLLRGGMDDGPARRPAGASLVVNLWGAFPSLFF</sequence>
<name>A0A7G2CJ33_9TRYP</name>
<gene>
    <name evidence="1" type="ORF">ADEAN_000737100</name>
</gene>
<dbReference type="Proteomes" id="UP000515908">
    <property type="component" value="Chromosome 15"/>
</dbReference>
<organism evidence="1 2">
    <name type="scientific">Angomonas deanei</name>
    <dbReference type="NCBI Taxonomy" id="59799"/>
    <lineage>
        <taxon>Eukaryota</taxon>
        <taxon>Discoba</taxon>
        <taxon>Euglenozoa</taxon>
        <taxon>Kinetoplastea</taxon>
        <taxon>Metakinetoplastina</taxon>
        <taxon>Trypanosomatida</taxon>
        <taxon>Trypanosomatidae</taxon>
        <taxon>Strigomonadinae</taxon>
        <taxon>Angomonas</taxon>
    </lineage>
</organism>
<evidence type="ECO:0000313" key="2">
    <source>
        <dbReference type="Proteomes" id="UP000515908"/>
    </source>
</evidence>
<protein>
    <submittedName>
        <fullName evidence="1">Uncharacterized protein</fullName>
    </submittedName>
</protein>
<dbReference type="AlphaFoldDB" id="A0A7G2CJ33"/>
<evidence type="ECO:0000313" key="1">
    <source>
        <dbReference type="EMBL" id="CAD2219858.1"/>
    </source>
</evidence>
<dbReference type="VEuPathDB" id="TriTrypDB:ADEAN_000737100"/>
<accession>A0A7G2CJ33</accession>
<dbReference type="EMBL" id="LR877159">
    <property type="protein sequence ID" value="CAD2219858.1"/>
    <property type="molecule type" value="Genomic_DNA"/>
</dbReference>
<keyword evidence="2" id="KW-1185">Reference proteome</keyword>
<reference evidence="1 2" key="1">
    <citation type="submission" date="2020-08" db="EMBL/GenBank/DDBJ databases">
        <authorList>
            <person name="Newling K."/>
            <person name="Davey J."/>
            <person name="Forrester S."/>
        </authorList>
    </citation>
    <scope>NUCLEOTIDE SEQUENCE [LARGE SCALE GENOMIC DNA]</scope>
    <source>
        <strain evidence="2">Crithidia deanei Carvalho (ATCC PRA-265)</strain>
    </source>
</reference>